<evidence type="ECO:0000313" key="3">
    <source>
        <dbReference type="EMBL" id="MDQ0417941.1"/>
    </source>
</evidence>
<dbReference type="NCBIfam" id="NF040570">
    <property type="entry name" value="guided_TnpB"/>
    <property type="match status" value="1"/>
</dbReference>
<sequence>MKTKKHTKVMRYEIIKPLDSTWEVFGQVLRQVQYETRHALNKSIQLSWEWQGFSAEYKRQSDHYPNLKEITNYTNLQGYAYNTLKHEFPSLYRGNFSQTVKRATDKWNSDRGEILRGERSIPNFKKDIPIDVVAAAFKEGKEQNLRIRKILSSEEYNNETGKRIQGYTVKVNLISDSYKKELGRNSTAFEMLIKVGDNTQKAIIERLIEGKYNIAASQILYQKGKGSGKKGKWFLNLSYSFEKEDVTLNPDLIMGIDMGIVHPIYIAFSDSYARYHINKGEINRFRNQIEKRKKELLHQGTYCGEGRKGHGIQARIKPIEVISDKIANFRKLCNHRYSKFVVDIAVKHGCGTIQMEDLQGISKDDVFYKNWSYFDLQEKIAYKAKESGIKVIKVNPRYTSQRCSQCGNIDSENRVNQADFLCTACGFKALADYNAARNISTRNIEKIIDKAVGKEIIDVVDLEYGNIS</sequence>
<dbReference type="NCBIfam" id="TIGR01766">
    <property type="entry name" value="IS200/IS605 family accessory protein TnpB-like domain"/>
    <property type="match status" value="1"/>
</dbReference>
<comment type="caution">
    <text evidence="3">The sequence shown here is derived from an EMBL/GenBank/DDBJ whole genome shotgun (WGS) entry which is preliminary data.</text>
</comment>
<evidence type="ECO:0000259" key="2">
    <source>
        <dbReference type="Pfam" id="PF07282"/>
    </source>
</evidence>
<dbReference type="Proteomes" id="UP001238450">
    <property type="component" value="Unassembled WGS sequence"/>
</dbReference>
<accession>A0AAJ1WUF3</accession>
<dbReference type="EMBL" id="JAUSUV010000008">
    <property type="protein sequence ID" value="MDQ0417941.1"/>
    <property type="molecule type" value="Genomic_DNA"/>
</dbReference>
<keyword evidence="4" id="KW-1185">Reference proteome</keyword>
<organism evidence="3 4">
    <name type="scientific">Croceifilum oryzae</name>
    <dbReference type="NCBI Taxonomy" id="1553429"/>
    <lineage>
        <taxon>Bacteria</taxon>
        <taxon>Bacillati</taxon>
        <taxon>Bacillota</taxon>
        <taxon>Bacilli</taxon>
        <taxon>Bacillales</taxon>
        <taxon>Thermoactinomycetaceae</taxon>
        <taxon>Croceifilum</taxon>
    </lineage>
</organism>
<gene>
    <name evidence="3" type="ORF">J2Z48_002125</name>
</gene>
<evidence type="ECO:0000313" key="4">
    <source>
        <dbReference type="Proteomes" id="UP001238450"/>
    </source>
</evidence>
<dbReference type="AlphaFoldDB" id="A0AAJ1WUF3"/>
<feature type="domain" description="Cas12f1-like TNB" evidence="2">
    <location>
        <begin position="375"/>
        <end position="439"/>
    </location>
</feature>
<keyword evidence="1" id="KW-0238">DNA-binding</keyword>
<dbReference type="GO" id="GO:0003677">
    <property type="term" value="F:DNA binding"/>
    <property type="evidence" value="ECO:0007669"/>
    <property type="project" value="UniProtKB-KW"/>
</dbReference>
<evidence type="ECO:0000256" key="1">
    <source>
        <dbReference type="ARBA" id="ARBA00023125"/>
    </source>
</evidence>
<name>A0AAJ1WUF3_9BACL</name>
<dbReference type="InterPro" id="IPR010095">
    <property type="entry name" value="Cas12f1-like_TNB"/>
</dbReference>
<protein>
    <submittedName>
        <fullName evidence="3">IS605 OrfB family transposase</fullName>
    </submittedName>
</protein>
<dbReference type="RefSeq" id="WP_307253274.1">
    <property type="nucleotide sequence ID" value="NZ_JAUSUV010000008.1"/>
</dbReference>
<proteinExistence type="predicted"/>
<dbReference type="Pfam" id="PF07282">
    <property type="entry name" value="Cas12f1-like_TNB"/>
    <property type="match status" value="1"/>
</dbReference>
<reference evidence="3 4" key="1">
    <citation type="submission" date="2023-07" db="EMBL/GenBank/DDBJ databases">
        <title>Genomic Encyclopedia of Type Strains, Phase IV (KMG-IV): sequencing the most valuable type-strain genomes for metagenomic binning, comparative biology and taxonomic classification.</title>
        <authorList>
            <person name="Goeker M."/>
        </authorList>
    </citation>
    <scope>NUCLEOTIDE SEQUENCE [LARGE SCALE GENOMIC DNA]</scope>
    <source>
        <strain evidence="3 4">DSM 46876</strain>
    </source>
</reference>